<protein>
    <recommendedName>
        <fullName evidence="7">ATPase AAA-type core domain-containing protein</fullName>
    </recommendedName>
</protein>
<dbReference type="InterPro" id="IPR054289">
    <property type="entry name" value="DUF7025"/>
</dbReference>
<evidence type="ECO:0000259" key="2">
    <source>
        <dbReference type="Pfam" id="PF00004"/>
    </source>
</evidence>
<accession>A0ABR0EF17</accession>
<feature type="compositionally biased region" description="Pro residues" evidence="1">
    <location>
        <begin position="8"/>
        <end position="18"/>
    </location>
</feature>
<proteinExistence type="predicted"/>
<dbReference type="PANTHER" id="PTHR46411">
    <property type="entry name" value="FAMILY ATPASE, PUTATIVE-RELATED"/>
    <property type="match status" value="1"/>
</dbReference>
<evidence type="ECO:0000313" key="5">
    <source>
        <dbReference type="EMBL" id="KAK4500104.1"/>
    </source>
</evidence>
<feature type="compositionally biased region" description="Polar residues" evidence="1">
    <location>
        <begin position="29"/>
        <end position="51"/>
    </location>
</feature>
<evidence type="ECO:0000313" key="6">
    <source>
        <dbReference type="Proteomes" id="UP001305779"/>
    </source>
</evidence>
<dbReference type="InterPro" id="IPR003959">
    <property type="entry name" value="ATPase_AAA_core"/>
</dbReference>
<evidence type="ECO:0000256" key="1">
    <source>
        <dbReference type="SAM" id="MobiDB-lite"/>
    </source>
</evidence>
<feature type="compositionally biased region" description="Low complexity" evidence="1">
    <location>
        <begin position="1093"/>
        <end position="1105"/>
    </location>
</feature>
<feature type="domain" description="ATPase AAA-type core" evidence="2">
    <location>
        <begin position="790"/>
        <end position="895"/>
    </location>
</feature>
<sequence>MAETPAPGYKPRPPPPVGKKPQFPHLRTPSFTQQNAAGLDQTLEQSSSSLKNGDGVSETVLGQSTAREIEGISTPGLESAVAQDTREQEADASNDLGTAVTNPADIFSPNDTNTPAVDAPNVPLPHSPQQPNGNYAVDELRHDDQPDETEAQMNPLNVLHHQISILLARIQQLEAHPTTMLNKLEARVDALEKKDDDAGSESGEREGDKTGLKFCKPETCLNIITINDWDKRKFTREEPHALIDVVVASDYFDERKEFADHGHSPLVDQHLPSHFHQPRDHIERVKFIQVNSVPFRHLYHYVIGTESTYEAMIVLAPFKTCTIFEKEYQQMLESLESKWKDRALDDPRAQVSIKRYNRASAGEHDESPPRHEPDDLTHDSYEAYLALKCWHEFYRRFVKARWDWLRSDKVDLVRFGDLCDLFQPGDDVYQPGNAQRVWRVCKVTGGRPVLQRLLYGSLDTEGAQERPANVKVARHQAEAQHPIDEEAADGSEDSDWTLLQVEGYYLDYDGTDYGPSHKIVTIKYFPGKKSARSLKLWPLRLVQDDYKLYDELTRPGIKFFEKCQPGLHYYDGRTLTETPGEQPLGGDLGKARSQDVNSAVFVDFVKAFQYNPDWSPDVGLKEFEQPDPREITVSATDGLPIDSKFRIADTEFEFAVQNIEFPDYWALRRYRQTDEWIRESGGSWGSDRNSVKKADQILFPNRLFGFVFQTRDWACFDVDERHLKGVKRDDSAWNELALPDNYKQTLESLVELYFANKQAMATHGKAGFEFDFIHGKGKYSFSNTASVANTSTAESIAAKYQKPLLPITCGNLGINAQSVEQNLNENFQLAQAWDAIVLLDEADIFLARRGRTTLERNALVSVFLRTLEYYTGVLFLTTNRVGAFDGAFISRVHCSLYYPPLKLEQSEQIWTNNLRRLLRQRRVDGSILNVDGIGEEIMAFARAHFYDRKKLGDHRVWNGRQIRNSFQTAVALAEYEVKVKREKEGDVSLRVTLKASHFDTVARASAEFEKYLDTTLDKTEAELLDEAGERAANYSTPTPFDGVPSEVLGQGGSQSRVAWADPAAVPQNNPGTPTPGADLYRRPTFNSRIPHGQSATAAAPSQAASYPHGTPVGLSALPPGYAVVMTPQGQQVVQLQGAQPGQPFMAHASPGQTIYHQFVQQAGAGAPSDQVYHTPSKSTVGGVPLHSLNQPLTSHGPGMGQG</sequence>
<feature type="region of interest" description="Disordered" evidence="1">
    <location>
        <begin position="1"/>
        <end position="116"/>
    </location>
</feature>
<dbReference type="Proteomes" id="UP001305779">
    <property type="component" value="Unassembled WGS sequence"/>
</dbReference>
<dbReference type="Pfam" id="PF00004">
    <property type="entry name" value="AAA"/>
    <property type="match status" value="1"/>
</dbReference>
<feature type="region of interest" description="Disordered" evidence="1">
    <location>
        <begin position="1063"/>
        <end position="1111"/>
    </location>
</feature>
<evidence type="ECO:0008006" key="7">
    <source>
        <dbReference type="Google" id="ProtNLM"/>
    </source>
</evidence>
<organism evidence="5 6">
    <name type="scientific">Zasmidium cellare</name>
    <name type="common">Wine cellar mold</name>
    <name type="synonym">Racodium cellare</name>
    <dbReference type="NCBI Taxonomy" id="395010"/>
    <lineage>
        <taxon>Eukaryota</taxon>
        <taxon>Fungi</taxon>
        <taxon>Dikarya</taxon>
        <taxon>Ascomycota</taxon>
        <taxon>Pezizomycotina</taxon>
        <taxon>Dothideomycetes</taxon>
        <taxon>Dothideomycetidae</taxon>
        <taxon>Mycosphaerellales</taxon>
        <taxon>Mycosphaerellaceae</taxon>
        <taxon>Zasmidium</taxon>
    </lineage>
</organism>
<dbReference type="EMBL" id="JAXOVC010000006">
    <property type="protein sequence ID" value="KAK4500104.1"/>
    <property type="molecule type" value="Genomic_DNA"/>
</dbReference>
<gene>
    <name evidence="5" type="ORF">PRZ48_008290</name>
</gene>
<name>A0ABR0EF17_ZASCE</name>
<reference evidence="5 6" key="1">
    <citation type="journal article" date="2023" name="G3 (Bethesda)">
        <title>A chromosome-level genome assembly of Zasmidium syzygii isolated from banana leaves.</title>
        <authorList>
            <person name="van Westerhoven A.C."/>
            <person name="Mehrabi R."/>
            <person name="Talebi R."/>
            <person name="Steentjes M.B.F."/>
            <person name="Corcolon B."/>
            <person name="Chong P.A."/>
            <person name="Kema G.H.J."/>
            <person name="Seidl M.F."/>
        </authorList>
    </citation>
    <scope>NUCLEOTIDE SEQUENCE [LARGE SCALE GENOMIC DNA]</scope>
    <source>
        <strain evidence="5 6">P124</strain>
    </source>
</reference>
<feature type="compositionally biased region" description="Basic and acidic residues" evidence="1">
    <location>
        <begin position="361"/>
        <end position="375"/>
    </location>
</feature>
<dbReference type="InterPro" id="IPR027417">
    <property type="entry name" value="P-loop_NTPase"/>
</dbReference>
<feature type="domain" description="AAA+ ATPase lid" evidence="4">
    <location>
        <begin position="902"/>
        <end position="1015"/>
    </location>
</feature>
<dbReference type="Pfam" id="PF23232">
    <property type="entry name" value="AAA_lid_13"/>
    <property type="match status" value="1"/>
</dbReference>
<feature type="domain" description="DUF7025" evidence="3">
    <location>
        <begin position="409"/>
        <end position="541"/>
    </location>
</feature>
<dbReference type="InterPro" id="IPR056599">
    <property type="entry name" value="AAA_lid_fung"/>
</dbReference>
<dbReference type="SUPFAM" id="SSF52540">
    <property type="entry name" value="P-loop containing nucleoside triphosphate hydrolases"/>
    <property type="match status" value="1"/>
</dbReference>
<evidence type="ECO:0000259" key="4">
    <source>
        <dbReference type="Pfam" id="PF23232"/>
    </source>
</evidence>
<dbReference type="PANTHER" id="PTHR46411:SF3">
    <property type="entry name" value="AAA+ ATPASE DOMAIN-CONTAINING PROTEIN"/>
    <property type="match status" value="1"/>
</dbReference>
<feature type="region of interest" description="Disordered" evidence="1">
    <location>
        <begin position="1178"/>
        <end position="1202"/>
    </location>
</feature>
<feature type="region of interest" description="Disordered" evidence="1">
    <location>
        <begin position="355"/>
        <end position="375"/>
    </location>
</feature>
<evidence type="ECO:0000259" key="3">
    <source>
        <dbReference type="Pfam" id="PF22942"/>
    </source>
</evidence>
<dbReference type="Gene3D" id="3.40.50.300">
    <property type="entry name" value="P-loop containing nucleotide triphosphate hydrolases"/>
    <property type="match status" value="1"/>
</dbReference>
<keyword evidence="6" id="KW-1185">Reference proteome</keyword>
<comment type="caution">
    <text evidence="5">The sequence shown here is derived from an EMBL/GenBank/DDBJ whole genome shotgun (WGS) entry which is preliminary data.</text>
</comment>
<dbReference type="Pfam" id="PF22942">
    <property type="entry name" value="DUF7025"/>
    <property type="match status" value="1"/>
</dbReference>